<evidence type="ECO:0008006" key="3">
    <source>
        <dbReference type="Google" id="ProtNLM"/>
    </source>
</evidence>
<dbReference type="AlphaFoldDB" id="A0A226WY46"/>
<evidence type="ECO:0000313" key="2">
    <source>
        <dbReference type="Proteomes" id="UP000214720"/>
    </source>
</evidence>
<proteinExistence type="predicted"/>
<evidence type="ECO:0000313" key="1">
    <source>
        <dbReference type="EMBL" id="OXC75690.1"/>
    </source>
</evidence>
<name>A0A226WY46_CABSO</name>
<reference evidence="2" key="1">
    <citation type="submission" date="2017-01" db="EMBL/GenBank/DDBJ databases">
        <title>Genome Analysis of Deinococcus marmoris KOPRI26562.</title>
        <authorList>
            <person name="Kim J.H."/>
            <person name="Oh H.-M."/>
        </authorList>
    </citation>
    <scope>NUCLEOTIDE SEQUENCE [LARGE SCALE GENOMIC DNA]</scope>
    <source>
        <strain evidence="2">PAMC 26633</strain>
    </source>
</reference>
<gene>
    <name evidence="1" type="ORF">BSU04_26015</name>
</gene>
<sequence length="47" mass="5614">MRGPLSNLFPNLHHFSARLEVLRTREATHELLRLRTWRLEGFNNKSV</sequence>
<comment type="caution">
    <text evidence="1">The sequence shown here is derived from an EMBL/GenBank/DDBJ whole genome shotgun (WGS) entry which is preliminary data.</text>
</comment>
<protein>
    <recommendedName>
        <fullName evidence="3">Mobile element protein</fullName>
    </recommendedName>
</protein>
<dbReference type="Proteomes" id="UP000214720">
    <property type="component" value="Unassembled WGS sequence"/>
</dbReference>
<organism evidence="1 2">
    <name type="scientific">Caballeronia sordidicola</name>
    <name type="common">Burkholderia sordidicola</name>
    <dbReference type="NCBI Taxonomy" id="196367"/>
    <lineage>
        <taxon>Bacteria</taxon>
        <taxon>Pseudomonadati</taxon>
        <taxon>Pseudomonadota</taxon>
        <taxon>Betaproteobacteria</taxon>
        <taxon>Burkholderiales</taxon>
        <taxon>Burkholderiaceae</taxon>
        <taxon>Caballeronia</taxon>
    </lineage>
</organism>
<dbReference type="EMBL" id="MTHB01000165">
    <property type="protein sequence ID" value="OXC75690.1"/>
    <property type="molecule type" value="Genomic_DNA"/>
</dbReference>
<accession>A0A226WY46</accession>